<dbReference type="GeneID" id="105909273"/>
<dbReference type="InterPro" id="IPR011021">
    <property type="entry name" value="Arrestin-like_N"/>
</dbReference>
<protein>
    <recommendedName>
        <fullName evidence="2">S-arrestin</fullName>
    </recommendedName>
    <alternativeName>
        <fullName evidence="4">Retinal S-antigen</fullName>
    </alternativeName>
    <alternativeName>
        <fullName evidence="3">Rod photoreceptor arrestin</fullName>
    </alternativeName>
</protein>
<dbReference type="InterPro" id="IPR014752">
    <property type="entry name" value="Arrestin-like_C"/>
</dbReference>
<comment type="similarity">
    <text evidence="1">Belongs to the arrestin family.</text>
</comment>
<proteinExistence type="inferred from homology"/>
<sequence length="386" mass="43236">MSPKPVVFKKVSRDKSVAVYMAKRDFVDHCDLVDPVDGVVLVDPEQVKGKKVFAMLSCTFRYGRDDMDVMGISFRRDIFLCTRQVYPPLEDKDRSTHTKMQEKLIRKLGADAYPFFFEFPDNLPCSVCIQPSPNDVGKRCAVEFEVKAFCGETEDEKAQKRSTVRLAIRKIQYAPETREAPPSGETTCEFVMSEKPLHMKVHLDKGTYYHGEPINIQVDISNSSNKDVKDLSVTVEQVTNVVLYANDKYVKPVVSEETKETIPAGTSFKKSYTLVPMLNSTRDRRGLALDGKLKAEDTNLASSSIVKEEVLKEVLGMLVSYKVVARVLAAGLIGSSEVAVEVPFQLMHPKPDPEKEGEAEDVEFQEFKRVYLKGIIGAEDDSPAEG</sequence>
<dbReference type="SUPFAM" id="SSF81296">
    <property type="entry name" value="E set domains"/>
    <property type="match status" value="2"/>
</dbReference>
<dbReference type="GO" id="GO:0001664">
    <property type="term" value="F:G protein-coupled receptor binding"/>
    <property type="evidence" value="ECO:0007669"/>
    <property type="project" value="TreeGrafter"/>
</dbReference>
<dbReference type="GO" id="GO:0002031">
    <property type="term" value="P:G protein-coupled receptor internalization"/>
    <property type="evidence" value="ECO:0007669"/>
    <property type="project" value="TreeGrafter"/>
</dbReference>
<dbReference type="KEGG" id="char:105909273"/>
<evidence type="ECO:0000256" key="2">
    <source>
        <dbReference type="ARBA" id="ARBA00040206"/>
    </source>
</evidence>
<dbReference type="InterPro" id="IPR017864">
    <property type="entry name" value="Arrestin_CS"/>
</dbReference>
<dbReference type="InterPro" id="IPR000698">
    <property type="entry name" value="Arrestin"/>
</dbReference>
<dbReference type="GO" id="GO:0007399">
    <property type="term" value="P:nervous system development"/>
    <property type="evidence" value="ECO:0007669"/>
    <property type="project" value="UniProtKB-ARBA"/>
</dbReference>
<name>A0A6P3WA53_CLUHA</name>
<dbReference type="GO" id="GO:0001917">
    <property type="term" value="C:photoreceptor inner segment"/>
    <property type="evidence" value="ECO:0007669"/>
    <property type="project" value="TreeGrafter"/>
</dbReference>
<organism evidence="6 7">
    <name type="scientific">Clupea harengus</name>
    <name type="common">Atlantic herring</name>
    <dbReference type="NCBI Taxonomy" id="7950"/>
    <lineage>
        <taxon>Eukaryota</taxon>
        <taxon>Metazoa</taxon>
        <taxon>Chordata</taxon>
        <taxon>Craniata</taxon>
        <taxon>Vertebrata</taxon>
        <taxon>Euteleostomi</taxon>
        <taxon>Actinopterygii</taxon>
        <taxon>Neopterygii</taxon>
        <taxon>Teleostei</taxon>
        <taxon>Clupei</taxon>
        <taxon>Clupeiformes</taxon>
        <taxon>Clupeoidei</taxon>
        <taxon>Clupeidae</taxon>
        <taxon>Clupea</taxon>
    </lineage>
</organism>
<dbReference type="Proteomes" id="UP000515152">
    <property type="component" value="Chromosome 9"/>
</dbReference>
<evidence type="ECO:0000313" key="7">
    <source>
        <dbReference type="RefSeq" id="XP_012693340.1"/>
    </source>
</evidence>
<dbReference type="FunFam" id="2.60.40.840:FF:000002">
    <property type="entry name" value="Arrestin 3"/>
    <property type="match status" value="1"/>
</dbReference>
<evidence type="ECO:0000256" key="4">
    <source>
        <dbReference type="ARBA" id="ARBA00042071"/>
    </source>
</evidence>
<dbReference type="InterPro" id="IPR014753">
    <property type="entry name" value="Arrestin_N"/>
</dbReference>
<dbReference type="SMART" id="SM01017">
    <property type="entry name" value="Arrestin_C"/>
    <property type="match status" value="1"/>
</dbReference>
<feature type="domain" description="Arrestin C-terminal-like" evidence="5">
    <location>
        <begin position="193"/>
        <end position="351"/>
    </location>
</feature>
<dbReference type="PROSITE" id="PS00295">
    <property type="entry name" value="ARRESTINS"/>
    <property type="match status" value="1"/>
</dbReference>
<dbReference type="Gene3D" id="2.60.40.640">
    <property type="match status" value="1"/>
</dbReference>
<dbReference type="AlphaFoldDB" id="A0A6P3WA53"/>
<dbReference type="PANTHER" id="PTHR11792:SF15">
    <property type="entry name" value="S-ARRESTIN"/>
    <property type="match status" value="1"/>
</dbReference>
<dbReference type="Pfam" id="PF00339">
    <property type="entry name" value="Arrestin_N"/>
    <property type="match status" value="1"/>
</dbReference>
<dbReference type="InterPro" id="IPR011022">
    <property type="entry name" value="Arrestin_C-like"/>
</dbReference>
<dbReference type="PANTHER" id="PTHR11792">
    <property type="entry name" value="ARRESTIN"/>
    <property type="match status" value="1"/>
</dbReference>
<dbReference type="InterPro" id="IPR014756">
    <property type="entry name" value="Ig_E-set"/>
</dbReference>
<dbReference type="RefSeq" id="XP_012693340.1">
    <property type="nucleotide sequence ID" value="XM_012837886.2"/>
</dbReference>
<keyword evidence="6" id="KW-1185">Reference proteome</keyword>
<dbReference type="GO" id="GO:0001750">
    <property type="term" value="C:photoreceptor outer segment"/>
    <property type="evidence" value="ECO:0007669"/>
    <property type="project" value="TreeGrafter"/>
</dbReference>
<evidence type="ECO:0000259" key="5">
    <source>
        <dbReference type="SMART" id="SM01017"/>
    </source>
</evidence>
<accession>A0A6P3WA53</accession>
<dbReference type="OrthoDB" id="298939at2759"/>
<evidence type="ECO:0000256" key="1">
    <source>
        <dbReference type="ARBA" id="ARBA00005298"/>
    </source>
</evidence>
<gene>
    <name evidence="7" type="primary">sagb</name>
</gene>
<dbReference type="Pfam" id="PF02752">
    <property type="entry name" value="Arrestin_C"/>
    <property type="match status" value="1"/>
</dbReference>
<evidence type="ECO:0000256" key="3">
    <source>
        <dbReference type="ARBA" id="ARBA00041305"/>
    </source>
</evidence>
<dbReference type="Gene3D" id="2.60.40.840">
    <property type="match status" value="1"/>
</dbReference>
<evidence type="ECO:0000313" key="6">
    <source>
        <dbReference type="Proteomes" id="UP000515152"/>
    </source>
</evidence>
<dbReference type="PRINTS" id="PR00309">
    <property type="entry name" value="ARRESTIN"/>
</dbReference>
<dbReference type="CTD" id="619268"/>
<reference evidence="7" key="1">
    <citation type="submission" date="2025-08" db="UniProtKB">
        <authorList>
            <consortium name="RefSeq"/>
        </authorList>
    </citation>
    <scope>IDENTIFICATION</scope>
</reference>
<dbReference type="FunFam" id="2.60.40.640:FF:000011">
    <property type="entry name" value="S-arrestin isoform X2"/>
    <property type="match status" value="1"/>
</dbReference>
<dbReference type="GO" id="GO:0007165">
    <property type="term" value="P:signal transduction"/>
    <property type="evidence" value="ECO:0007669"/>
    <property type="project" value="InterPro"/>
</dbReference>